<dbReference type="PROSITE" id="PS00704">
    <property type="entry name" value="PROK_CO2_ANHYDRASE_1"/>
    <property type="match status" value="1"/>
</dbReference>
<accession>A0A087E276</accession>
<dbReference type="Proteomes" id="UP000029003">
    <property type="component" value="Unassembled WGS sequence"/>
</dbReference>
<feature type="binding site" evidence="7">
    <location>
        <position position="115"/>
    </location>
    <ligand>
        <name>Zn(2+)</name>
        <dbReference type="ChEBI" id="CHEBI:29105"/>
    </ligand>
</feature>
<evidence type="ECO:0000313" key="10">
    <source>
        <dbReference type="Proteomes" id="UP000029003"/>
    </source>
</evidence>
<feature type="binding site" evidence="7">
    <location>
        <position position="64"/>
    </location>
    <ligand>
        <name>Zn(2+)</name>
        <dbReference type="ChEBI" id="CHEBI:29105"/>
    </ligand>
</feature>
<evidence type="ECO:0000256" key="5">
    <source>
        <dbReference type="ARBA" id="ARBA00024993"/>
    </source>
</evidence>
<keyword evidence="3 7" id="KW-0862">Zinc</keyword>
<gene>
    <name evidence="9" type="ORF">THER5_0060</name>
</gene>
<comment type="similarity">
    <text evidence="1 8">Belongs to the beta-class carbonic anhydrase family.</text>
</comment>
<feature type="binding site" evidence="7">
    <location>
        <position position="118"/>
    </location>
    <ligand>
        <name>Zn(2+)</name>
        <dbReference type="ChEBI" id="CHEBI:29105"/>
    </ligand>
</feature>
<dbReference type="EMBL" id="JGZT01000007">
    <property type="protein sequence ID" value="KFJ01877.1"/>
    <property type="molecule type" value="Genomic_DNA"/>
</dbReference>
<dbReference type="PANTHER" id="PTHR11002:SF79">
    <property type="entry name" value="CARBONIC ANHYDRASE 2"/>
    <property type="match status" value="1"/>
</dbReference>
<dbReference type="InterPro" id="IPR001765">
    <property type="entry name" value="Carbonic_anhydrase"/>
</dbReference>
<comment type="function">
    <text evidence="8">Reversible hydration of carbon dioxide.</text>
</comment>
<dbReference type="GO" id="GO:0015976">
    <property type="term" value="P:carbon utilization"/>
    <property type="evidence" value="ECO:0007669"/>
    <property type="project" value="InterPro"/>
</dbReference>
<dbReference type="PANTHER" id="PTHR11002">
    <property type="entry name" value="CARBONIC ANHYDRASE"/>
    <property type="match status" value="1"/>
</dbReference>
<keyword evidence="4 8" id="KW-0456">Lyase</keyword>
<comment type="function">
    <text evidence="5">Catalyzes the reversible hydration of carbon dioxide to form bicarbonate.</text>
</comment>
<name>A0A087E276_9BIFI</name>
<dbReference type="GO" id="GO:0004089">
    <property type="term" value="F:carbonate dehydratase activity"/>
    <property type="evidence" value="ECO:0007669"/>
    <property type="project" value="UniProtKB-UniRule"/>
</dbReference>
<comment type="cofactor">
    <cofactor evidence="7">
        <name>Zn(2+)</name>
        <dbReference type="ChEBI" id="CHEBI:29105"/>
    </cofactor>
    <text evidence="7">Binds 1 zinc ion per subunit.</text>
</comment>
<evidence type="ECO:0000256" key="7">
    <source>
        <dbReference type="PIRSR" id="PIRSR601765-1"/>
    </source>
</evidence>
<evidence type="ECO:0000256" key="4">
    <source>
        <dbReference type="ARBA" id="ARBA00023239"/>
    </source>
</evidence>
<comment type="caution">
    <text evidence="9">The sequence shown here is derived from an EMBL/GenBank/DDBJ whole genome shotgun (WGS) entry which is preliminary data.</text>
</comment>
<evidence type="ECO:0000256" key="6">
    <source>
        <dbReference type="ARBA" id="ARBA00048348"/>
    </source>
</evidence>
<keyword evidence="7" id="KW-0479">Metal-binding</keyword>
<evidence type="ECO:0000256" key="2">
    <source>
        <dbReference type="ARBA" id="ARBA00012925"/>
    </source>
</evidence>
<dbReference type="OrthoDB" id="9797527at2"/>
<evidence type="ECO:0000256" key="8">
    <source>
        <dbReference type="RuleBase" id="RU003956"/>
    </source>
</evidence>
<evidence type="ECO:0000313" key="9">
    <source>
        <dbReference type="EMBL" id="KFJ01877.1"/>
    </source>
</evidence>
<proteinExistence type="inferred from homology"/>
<dbReference type="EC" id="4.2.1.1" evidence="2 8"/>
<feature type="binding site" evidence="7">
    <location>
        <position position="62"/>
    </location>
    <ligand>
        <name>Zn(2+)</name>
        <dbReference type="ChEBI" id="CHEBI:29105"/>
    </ligand>
</feature>
<dbReference type="PROSITE" id="PS00705">
    <property type="entry name" value="PROK_CO2_ANHYDRASE_2"/>
    <property type="match status" value="1"/>
</dbReference>
<dbReference type="InterPro" id="IPR036874">
    <property type="entry name" value="Carbonic_anhydrase_sf"/>
</dbReference>
<dbReference type="GO" id="GO:0008270">
    <property type="term" value="F:zinc ion binding"/>
    <property type="evidence" value="ECO:0007669"/>
    <property type="project" value="UniProtKB-UniRule"/>
</dbReference>
<evidence type="ECO:0000256" key="1">
    <source>
        <dbReference type="ARBA" id="ARBA00006217"/>
    </source>
</evidence>
<dbReference type="SUPFAM" id="SSF53056">
    <property type="entry name" value="beta-carbonic anhydrase, cab"/>
    <property type="match status" value="1"/>
</dbReference>
<comment type="catalytic activity">
    <reaction evidence="6 8">
        <text>hydrogencarbonate + H(+) = CO2 + H2O</text>
        <dbReference type="Rhea" id="RHEA:10748"/>
        <dbReference type="ChEBI" id="CHEBI:15377"/>
        <dbReference type="ChEBI" id="CHEBI:15378"/>
        <dbReference type="ChEBI" id="CHEBI:16526"/>
        <dbReference type="ChEBI" id="CHEBI:17544"/>
        <dbReference type="EC" id="4.2.1.1"/>
    </reaction>
</comment>
<reference evidence="9 10" key="1">
    <citation type="submission" date="2014-03" db="EMBL/GenBank/DDBJ databases">
        <title>Genomics of Bifidobacteria.</title>
        <authorList>
            <person name="Ventura M."/>
            <person name="Milani C."/>
            <person name="Lugli G.A."/>
        </authorList>
    </citation>
    <scope>NUCLEOTIDE SEQUENCE [LARGE SCALE GENOMIC DNA]</scope>
    <source>
        <strain evidence="9 10">LMG 21395</strain>
    </source>
</reference>
<evidence type="ECO:0000256" key="3">
    <source>
        <dbReference type="ARBA" id="ARBA00022833"/>
    </source>
</evidence>
<dbReference type="RefSeq" id="WP_033520805.1">
    <property type="nucleotide sequence ID" value="NZ_JGZT01000007.1"/>
</dbReference>
<dbReference type="Pfam" id="PF00484">
    <property type="entry name" value="Pro_CA"/>
    <property type="match status" value="1"/>
</dbReference>
<sequence length="255" mass="27902">MADQTFNDDDTQHEPTATSTWSRLLAGNRRFAQGKMTHAWQDRETRESLIDSQRPDAAVLSCSDSRVPPEIIFDAGLGDMFTVRTAGQIIDDGVLASLEYAVESLHVSLLVILGHQNCGAVQAAEKQLGVLASRVRHGDDSPETAQSLASIIDDIEAMDDAQAAQAAQDRLEASLERLVIEAQSPIVRSVGPSVLQAYETQLRDPADIERMHIAHTIEELADRSQPIRQALADERLVLIGARYCMDTGLVEVLSF</sequence>
<protein>
    <recommendedName>
        <fullName evidence="2 8">Carbonic anhydrase</fullName>
        <ecNumber evidence="2 8">4.2.1.1</ecNumber>
    </recommendedName>
    <alternativeName>
        <fullName evidence="8">Carbonate dehydratase</fullName>
    </alternativeName>
</protein>
<dbReference type="InterPro" id="IPR015892">
    <property type="entry name" value="Carbonic_anhydrase_CS"/>
</dbReference>
<dbReference type="Gene3D" id="3.40.1050.10">
    <property type="entry name" value="Carbonic anhydrase"/>
    <property type="match status" value="1"/>
</dbReference>
<dbReference type="AlphaFoldDB" id="A0A087E276"/>
<organism evidence="9 10">
    <name type="scientific">Bifidobacterium thermacidophilum subsp. thermacidophilum</name>
    <dbReference type="NCBI Taxonomy" id="79262"/>
    <lineage>
        <taxon>Bacteria</taxon>
        <taxon>Bacillati</taxon>
        <taxon>Actinomycetota</taxon>
        <taxon>Actinomycetes</taxon>
        <taxon>Bifidobacteriales</taxon>
        <taxon>Bifidobacteriaceae</taxon>
        <taxon>Bifidobacterium</taxon>
    </lineage>
</organism>
<dbReference type="SMART" id="SM00947">
    <property type="entry name" value="Pro_CA"/>
    <property type="match status" value="1"/>
</dbReference>